<dbReference type="Pfam" id="PF00152">
    <property type="entry name" value="tRNA-synt_2"/>
    <property type="match status" value="1"/>
</dbReference>
<gene>
    <name evidence="8" type="ORF">FGIG_06998</name>
</gene>
<proteinExistence type="predicted"/>
<evidence type="ECO:0000313" key="9">
    <source>
        <dbReference type="Proteomes" id="UP000316759"/>
    </source>
</evidence>
<reference evidence="8 9" key="1">
    <citation type="submission" date="2019-04" db="EMBL/GenBank/DDBJ databases">
        <title>Annotation for the trematode Fasciola gigantica.</title>
        <authorList>
            <person name="Choi Y.-J."/>
        </authorList>
    </citation>
    <scope>NUCLEOTIDE SEQUENCE [LARGE SCALE GENOMIC DNA]</scope>
    <source>
        <strain evidence="8">Uganda_cow_1</strain>
    </source>
</reference>
<evidence type="ECO:0000259" key="7">
    <source>
        <dbReference type="Pfam" id="PF00152"/>
    </source>
</evidence>
<dbReference type="AlphaFoldDB" id="A0A504YUK7"/>
<accession>A0A504YUK7</accession>
<dbReference type="STRING" id="46835.A0A504YUK7"/>
<dbReference type="GO" id="GO:0005739">
    <property type="term" value="C:mitochondrion"/>
    <property type="evidence" value="ECO:0007669"/>
    <property type="project" value="TreeGrafter"/>
</dbReference>
<evidence type="ECO:0000313" key="8">
    <source>
        <dbReference type="EMBL" id="TPP64279.1"/>
    </source>
</evidence>
<keyword evidence="5 8" id="KW-0030">Aminoacyl-tRNA synthetase</keyword>
<sequence>MFPRCSLHLWFIYVRPAHALSTIHGDHYVIAPSGNLVSVHHPFTAPTEATLPLIYSEPLGVIGQHYDLVCNGQEVGGGSIRIHDAQLQEYVLQDILRENTEEMEHFLLALRSGAPPHGGIALGLDRLISIFLDANSIRDVIAFPKAAGGKDLMCGAPTMINDEYLELYKLKVIK</sequence>
<dbReference type="Gene3D" id="3.30.930.10">
    <property type="entry name" value="Bira Bifunctional Protein, Domain 2"/>
    <property type="match status" value="1"/>
</dbReference>
<dbReference type="EMBL" id="SUNJ01004607">
    <property type="protein sequence ID" value="TPP64279.1"/>
    <property type="molecule type" value="Genomic_DNA"/>
</dbReference>
<dbReference type="Proteomes" id="UP000316759">
    <property type="component" value="Unassembled WGS sequence"/>
</dbReference>
<keyword evidence="1" id="KW-0436">Ligase</keyword>
<feature type="signal peptide" evidence="6">
    <location>
        <begin position="1"/>
        <end position="19"/>
    </location>
</feature>
<keyword evidence="9" id="KW-1185">Reference proteome</keyword>
<feature type="chain" id="PRO_5021240514" evidence="6">
    <location>
        <begin position="20"/>
        <end position="174"/>
    </location>
</feature>
<comment type="caution">
    <text evidence="8">The sequence shown here is derived from an EMBL/GenBank/DDBJ whole genome shotgun (WGS) entry which is preliminary data.</text>
</comment>
<dbReference type="PANTHER" id="PTHR22594">
    <property type="entry name" value="ASPARTYL/LYSYL-TRNA SYNTHETASE"/>
    <property type="match status" value="1"/>
</dbReference>
<evidence type="ECO:0000256" key="3">
    <source>
        <dbReference type="ARBA" id="ARBA00022840"/>
    </source>
</evidence>
<dbReference type="GO" id="GO:0004815">
    <property type="term" value="F:aspartate-tRNA ligase activity"/>
    <property type="evidence" value="ECO:0007669"/>
    <property type="project" value="TreeGrafter"/>
</dbReference>
<dbReference type="OrthoDB" id="439710at2759"/>
<evidence type="ECO:0000256" key="4">
    <source>
        <dbReference type="ARBA" id="ARBA00022917"/>
    </source>
</evidence>
<feature type="domain" description="Aminoacyl-tRNA synthetase class II (D/K/N)" evidence="7">
    <location>
        <begin position="32"/>
        <end position="146"/>
    </location>
</feature>
<evidence type="ECO:0000256" key="1">
    <source>
        <dbReference type="ARBA" id="ARBA00022598"/>
    </source>
</evidence>
<dbReference type="InterPro" id="IPR045864">
    <property type="entry name" value="aa-tRNA-synth_II/BPL/LPL"/>
</dbReference>
<name>A0A504YUK7_FASGI</name>
<keyword evidence="3" id="KW-0067">ATP-binding</keyword>
<organism evidence="8 9">
    <name type="scientific">Fasciola gigantica</name>
    <name type="common">Giant liver fluke</name>
    <dbReference type="NCBI Taxonomy" id="46835"/>
    <lineage>
        <taxon>Eukaryota</taxon>
        <taxon>Metazoa</taxon>
        <taxon>Spiralia</taxon>
        <taxon>Lophotrochozoa</taxon>
        <taxon>Platyhelminthes</taxon>
        <taxon>Trematoda</taxon>
        <taxon>Digenea</taxon>
        <taxon>Plagiorchiida</taxon>
        <taxon>Echinostomata</taxon>
        <taxon>Echinostomatoidea</taxon>
        <taxon>Fasciolidae</taxon>
        <taxon>Fasciola</taxon>
    </lineage>
</organism>
<evidence type="ECO:0000256" key="5">
    <source>
        <dbReference type="ARBA" id="ARBA00023146"/>
    </source>
</evidence>
<keyword evidence="4" id="KW-0648">Protein biosynthesis</keyword>
<keyword evidence="6" id="KW-0732">Signal</keyword>
<keyword evidence="2" id="KW-0547">Nucleotide-binding</keyword>
<dbReference type="SUPFAM" id="SSF55681">
    <property type="entry name" value="Class II aaRS and biotin synthetases"/>
    <property type="match status" value="1"/>
</dbReference>
<protein>
    <submittedName>
        <fullName evidence="8">Putative Aspartyl-tRNA synthetase</fullName>
    </submittedName>
</protein>
<evidence type="ECO:0000256" key="6">
    <source>
        <dbReference type="SAM" id="SignalP"/>
    </source>
</evidence>
<dbReference type="InterPro" id="IPR002312">
    <property type="entry name" value="Asp/Asn-tRNA-synth_IIb"/>
</dbReference>
<dbReference type="GO" id="GO:0006422">
    <property type="term" value="P:aspartyl-tRNA aminoacylation"/>
    <property type="evidence" value="ECO:0007669"/>
    <property type="project" value="TreeGrafter"/>
</dbReference>
<dbReference type="PANTHER" id="PTHR22594:SF5">
    <property type="entry name" value="ASPARTATE--TRNA LIGASE, MITOCHONDRIAL"/>
    <property type="match status" value="1"/>
</dbReference>
<dbReference type="PRINTS" id="PR01042">
    <property type="entry name" value="TRNASYNTHASP"/>
</dbReference>
<dbReference type="InterPro" id="IPR004364">
    <property type="entry name" value="Aa-tRNA-synt_II"/>
</dbReference>
<evidence type="ECO:0000256" key="2">
    <source>
        <dbReference type="ARBA" id="ARBA00022741"/>
    </source>
</evidence>
<dbReference type="GO" id="GO:0005524">
    <property type="term" value="F:ATP binding"/>
    <property type="evidence" value="ECO:0007669"/>
    <property type="project" value="UniProtKB-KW"/>
</dbReference>